<keyword evidence="1" id="KW-1003">Cell membrane</keyword>
<name>A0A1R1I101_9RHOO</name>
<dbReference type="SMART" id="SM00382">
    <property type="entry name" value="AAA"/>
    <property type="match status" value="1"/>
</dbReference>
<protein>
    <submittedName>
        <fullName evidence="6">ABC transporter</fullName>
    </submittedName>
</protein>
<evidence type="ECO:0000259" key="5">
    <source>
        <dbReference type="PROSITE" id="PS50893"/>
    </source>
</evidence>
<dbReference type="InterPro" id="IPR027417">
    <property type="entry name" value="P-loop_NTPase"/>
</dbReference>
<keyword evidence="7" id="KW-1185">Reference proteome</keyword>
<gene>
    <name evidence="6" type="ORF">BJN45_14200</name>
</gene>
<sequence>MTQPLLCLTGLVAGWQVPATRPVDLMVAAGRIVGLTGANGAGKSTLLAAIAGRARVFCGQLEKKPDLRIGLQTQDVPPLSGLPLSGRDVLALTAASADGLPPWLADCLDRRLDRLSGGQRHYLALWAVLQAPAELLLLDEPTNNLDAQGVRHLAQALRTRADAGCGILLVSHDAGFVNGVCDEVIVVEAPDVV</sequence>
<keyword evidence="4" id="KW-0067">ATP-binding</keyword>
<dbReference type="SUPFAM" id="SSF52540">
    <property type="entry name" value="P-loop containing nucleoside triphosphate hydrolases"/>
    <property type="match status" value="1"/>
</dbReference>
<evidence type="ECO:0000313" key="7">
    <source>
        <dbReference type="Proteomes" id="UP000187526"/>
    </source>
</evidence>
<dbReference type="RefSeq" id="WP_076096361.1">
    <property type="nucleotide sequence ID" value="NZ_MTHD01000005.1"/>
</dbReference>
<evidence type="ECO:0000256" key="2">
    <source>
        <dbReference type="ARBA" id="ARBA00022737"/>
    </source>
</evidence>
<dbReference type="PANTHER" id="PTHR19211">
    <property type="entry name" value="ATP-BINDING TRANSPORT PROTEIN-RELATED"/>
    <property type="match status" value="1"/>
</dbReference>
<dbReference type="GO" id="GO:0005524">
    <property type="term" value="F:ATP binding"/>
    <property type="evidence" value="ECO:0007669"/>
    <property type="project" value="UniProtKB-KW"/>
</dbReference>
<comment type="caution">
    <text evidence="6">The sequence shown here is derived from an EMBL/GenBank/DDBJ whole genome shotgun (WGS) entry which is preliminary data.</text>
</comment>
<keyword evidence="1" id="KW-0472">Membrane</keyword>
<evidence type="ECO:0000313" key="6">
    <source>
        <dbReference type="EMBL" id="OMG52446.1"/>
    </source>
</evidence>
<dbReference type="PANTHER" id="PTHR19211:SF14">
    <property type="entry name" value="ATP-BINDING CASSETTE SUB-FAMILY F MEMBER 1"/>
    <property type="match status" value="1"/>
</dbReference>
<accession>A0A1R1I101</accession>
<keyword evidence="2" id="KW-0677">Repeat</keyword>
<evidence type="ECO:0000256" key="3">
    <source>
        <dbReference type="ARBA" id="ARBA00022741"/>
    </source>
</evidence>
<dbReference type="Pfam" id="PF00005">
    <property type="entry name" value="ABC_tran"/>
    <property type="match status" value="1"/>
</dbReference>
<dbReference type="PROSITE" id="PS50893">
    <property type="entry name" value="ABC_TRANSPORTER_2"/>
    <property type="match status" value="1"/>
</dbReference>
<dbReference type="EMBL" id="MTHD01000005">
    <property type="protein sequence ID" value="OMG52446.1"/>
    <property type="molecule type" value="Genomic_DNA"/>
</dbReference>
<dbReference type="Gene3D" id="3.40.50.300">
    <property type="entry name" value="P-loop containing nucleotide triphosphate hydrolases"/>
    <property type="match status" value="2"/>
</dbReference>
<dbReference type="STRING" id="418702.BJN45_14200"/>
<proteinExistence type="predicted"/>
<feature type="domain" description="ABC transporter" evidence="5">
    <location>
        <begin position="5"/>
        <end position="193"/>
    </location>
</feature>
<reference evidence="6 7" key="1">
    <citation type="submission" date="2016-10" db="EMBL/GenBank/DDBJ databases">
        <title>Alkaliphiles isolated from bioreactors.</title>
        <authorList>
            <person name="Salah Z."/>
            <person name="Rout S.P."/>
            <person name="Humphreys P.N."/>
        </authorList>
    </citation>
    <scope>NUCLEOTIDE SEQUENCE [LARGE SCALE GENOMIC DNA]</scope>
    <source>
        <strain evidence="6 7">ZS02</strain>
    </source>
</reference>
<organism evidence="6 7">
    <name type="scientific">Azonexus hydrophilus</name>
    <dbReference type="NCBI Taxonomy" id="418702"/>
    <lineage>
        <taxon>Bacteria</taxon>
        <taxon>Pseudomonadati</taxon>
        <taxon>Pseudomonadota</taxon>
        <taxon>Betaproteobacteria</taxon>
        <taxon>Rhodocyclales</taxon>
        <taxon>Azonexaceae</taxon>
        <taxon>Azonexus</taxon>
    </lineage>
</organism>
<evidence type="ECO:0000256" key="4">
    <source>
        <dbReference type="ARBA" id="ARBA00022840"/>
    </source>
</evidence>
<dbReference type="InterPro" id="IPR050611">
    <property type="entry name" value="ABCF"/>
</dbReference>
<dbReference type="GO" id="GO:0016887">
    <property type="term" value="F:ATP hydrolysis activity"/>
    <property type="evidence" value="ECO:0007669"/>
    <property type="project" value="InterPro"/>
</dbReference>
<dbReference type="Proteomes" id="UP000187526">
    <property type="component" value="Unassembled WGS sequence"/>
</dbReference>
<dbReference type="InterPro" id="IPR003439">
    <property type="entry name" value="ABC_transporter-like_ATP-bd"/>
</dbReference>
<dbReference type="InterPro" id="IPR003593">
    <property type="entry name" value="AAA+_ATPase"/>
</dbReference>
<keyword evidence="3" id="KW-0547">Nucleotide-binding</keyword>
<evidence type="ECO:0000256" key="1">
    <source>
        <dbReference type="ARBA" id="ARBA00022475"/>
    </source>
</evidence>
<dbReference type="AlphaFoldDB" id="A0A1R1I101"/>